<name>A0A7J2U5G9_9CREN</name>
<proteinExistence type="predicted"/>
<dbReference type="InterPro" id="IPR029058">
    <property type="entry name" value="AB_hydrolase_fold"/>
</dbReference>
<dbReference type="InterPro" id="IPR013094">
    <property type="entry name" value="AB_hydrolase_3"/>
</dbReference>
<evidence type="ECO:0000259" key="1">
    <source>
        <dbReference type="Pfam" id="PF07859"/>
    </source>
</evidence>
<accession>A0A7J2U5G9</accession>
<protein>
    <recommendedName>
        <fullName evidence="1">Alpha/beta hydrolase fold-3 domain-containing protein</fullName>
    </recommendedName>
</protein>
<reference evidence="2" key="1">
    <citation type="journal article" date="2020" name="mSystems">
        <title>Genome- and Community-Level Interaction Insights into Carbon Utilization and Element Cycling Functions of Hydrothermarchaeota in Hydrothermal Sediment.</title>
        <authorList>
            <person name="Zhou Z."/>
            <person name="Liu Y."/>
            <person name="Xu W."/>
            <person name="Pan J."/>
            <person name="Luo Z.H."/>
            <person name="Li M."/>
        </authorList>
    </citation>
    <scope>NUCLEOTIDE SEQUENCE [LARGE SCALE GENOMIC DNA]</scope>
    <source>
        <strain evidence="2">SpSt-125</strain>
    </source>
</reference>
<dbReference type="Gene3D" id="3.40.50.1820">
    <property type="entry name" value="alpha/beta hydrolase"/>
    <property type="match status" value="1"/>
</dbReference>
<feature type="domain" description="Alpha/beta hydrolase fold-3" evidence="1">
    <location>
        <begin position="47"/>
        <end position="83"/>
    </location>
</feature>
<dbReference type="GO" id="GO:0016787">
    <property type="term" value="F:hydrolase activity"/>
    <property type="evidence" value="ECO:0007669"/>
    <property type="project" value="InterPro"/>
</dbReference>
<gene>
    <name evidence="2" type="ORF">ENO26_08730</name>
</gene>
<comment type="caution">
    <text evidence="2">The sequence shown here is derived from an EMBL/GenBank/DDBJ whole genome shotgun (WGS) entry which is preliminary data.</text>
</comment>
<sequence>MRTGLRVLLYIIIGVVLFLEVSRSLMLNAGLFQVIVAAQSFLWDTGLAPKHRFPVAVVDSFDALKWVYDQVEELGGDRSSICLTSSPPLRDEGSC</sequence>
<dbReference type="SUPFAM" id="SSF53474">
    <property type="entry name" value="alpha/beta-Hydrolases"/>
    <property type="match status" value="1"/>
</dbReference>
<evidence type="ECO:0000313" key="2">
    <source>
        <dbReference type="EMBL" id="HEM67625.1"/>
    </source>
</evidence>
<dbReference type="Pfam" id="PF07859">
    <property type="entry name" value="Abhydrolase_3"/>
    <property type="match status" value="1"/>
</dbReference>
<organism evidence="2">
    <name type="scientific">Ignisphaera aggregans</name>
    <dbReference type="NCBI Taxonomy" id="334771"/>
    <lineage>
        <taxon>Archaea</taxon>
        <taxon>Thermoproteota</taxon>
        <taxon>Thermoprotei</taxon>
        <taxon>Desulfurococcales</taxon>
        <taxon>Desulfurococcaceae</taxon>
        <taxon>Ignisphaera</taxon>
    </lineage>
</organism>
<dbReference type="EMBL" id="DSEU01000059">
    <property type="protein sequence ID" value="HEM67625.1"/>
    <property type="molecule type" value="Genomic_DNA"/>
</dbReference>
<dbReference type="AlphaFoldDB" id="A0A7J2U5G9"/>